<dbReference type="AlphaFoldDB" id="A0A9E4N5D3"/>
<protein>
    <submittedName>
        <fullName evidence="2">Uncharacterized protein</fullName>
    </submittedName>
</protein>
<keyword evidence="1" id="KW-1133">Transmembrane helix</keyword>
<evidence type="ECO:0000256" key="1">
    <source>
        <dbReference type="SAM" id="Phobius"/>
    </source>
</evidence>
<name>A0A9E4N5D3_9GAMM</name>
<comment type="caution">
    <text evidence="2">The sequence shown here is derived from an EMBL/GenBank/DDBJ whole genome shotgun (WGS) entry which is preliminary data.</text>
</comment>
<evidence type="ECO:0000313" key="2">
    <source>
        <dbReference type="EMBL" id="MCG7947799.1"/>
    </source>
</evidence>
<organism evidence="2 3">
    <name type="scientific">Candidatus Thiodiazotropha taylori</name>
    <dbReference type="NCBI Taxonomy" id="2792791"/>
    <lineage>
        <taxon>Bacteria</taxon>
        <taxon>Pseudomonadati</taxon>
        <taxon>Pseudomonadota</taxon>
        <taxon>Gammaproteobacteria</taxon>
        <taxon>Chromatiales</taxon>
        <taxon>Sedimenticolaceae</taxon>
        <taxon>Candidatus Thiodiazotropha</taxon>
    </lineage>
</organism>
<reference evidence="2" key="1">
    <citation type="journal article" date="2021" name="Proc. Natl. Acad. Sci. U.S.A.">
        <title>Global biogeography of chemosynthetic symbionts reveals both localized and globally distributed symbiont groups. .</title>
        <authorList>
            <person name="Osvatic J.T."/>
            <person name="Wilkins L.G.E."/>
            <person name="Leibrecht L."/>
            <person name="Leray M."/>
            <person name="Zauner S."/>
            <person name="Polzin J."/>
            <person name="Camacho Y."/>
            <person name="Gros O."/>
            <person name="van Gils J.A."/>
            <person name="Eisen J.A."/>
            <person name="Petersen J.M."/>
            <person name="Yuen B."/>
        </authorList>
    </citation>
    <scope>NUCLEOTIDE SEQUENCE</scope>
    <source>
        <strain evidence="2">MAGclacostrist064TRANS</strain>
    </source>
</reference>
<accession>A0A9E4N5D3</accession>
<feature type="transmembrane region" description="Helical" evidence="1">
    <location>
        <begin position="204"/>
        <end position="227"/>
    </location>
</feature>
<dbReference type="Proteomes" id="UP000886667">
    <property type="component" value="Unassembled WGS sequence"/>
</dbReference>
<feature type="transmembrane region" description="Helical" evidence="1">
    <location>
        <begin position="72"/>
        <end position="94"/>
    </location>
</feature>
<evidence type="ECO:0000313" key="3">
    <source>
        <dbReference type="Proteomes" id="UP000886667"/>
    </source>
</evidence>
<feature type="transmembrane region" description="Helical" evidence="1">
    <location>
        <begin position="171"/>
        <end position="192"/>
    </location>
</feature>
<keyword evidence="1" id="KW-0812">Transmembrane</keyword>
<feature type="transmembrane region" description="Helical" evidence="1">
    <location>
        <begin position="40"/>
        <end position="60"/>
    </location>
</feature>
<feature type="transmembrane region" description="Helical" evidence="1">
    <location>
        <begin position="137"/>
        <end position="159"/>
    </location>
</feature>
<proteinExistence type="predicted"/>
<gene>
    <name evidence="2" type="ORF">JAZ07_15765</name>
</gene>
<dbReference type="EMBL" id="JAEPCM010000565">
    <property type="protein sequence ID" value="MCG7947799.1"/>
    <property type="molecule type" value="Genomic_DNA"/>
</dbReference>
<feature type="transmembrane region" description="Helical" evidence="1">
    <location>
        <begin position="6"/>
        <end position="28"/>
    </location>
</feature>
<feature type="transmembrane region" description="Helical" evidence="1">
    <location>
        <begin position="106"/>
        <end position="125"/>
    </location>
</feature>
<sequence>MIDMNLSIVPIYLVVVFFFCFLLLRYASKNQLIDTAEQRIILLLLVAFIVWSVSIVLLAHDNQHVALMSRVPLLWQAFIPVIIWVTAFVLSADLRSGLLKIAMHTPAQWFVLFQALRLGAIGGIVKGLNGDISSGYVFWIGIPDFLFGLSALVIGLLMLKREIKTPLLMVWNLIGFALIFFPTFLIMGYWMSEPGFVFIFEYPMILAPGMLVPLLISMNLLHAWGLFQKTRRPLAHSLQS</sequence>
<keyword evidence="1" id="KW-0472">Membrane</keyword>